<evidence type="ECO:0000259" key="2">
    <source>
        <dbReference type="PROSITE" id="PS50110"/>
    </source>
</evidence>
<dbReference type="Proteomes" id="UP000219452">
    <property type="component" value="Unassembled WGS sequence"/>
</dbReference>
<keyword evidence="4" id="KW-1185">Reference proteome</keyword>
<dbReference type="OrthoDB" id="9793549at2"/>
<comment type="caution">
    <text evidence="1">Lacks conserved residue(s) required for the propagation of feature annotation.</text>
</comment>
<evidence type="ECO:0000313" key="3">
    <source>
        <dbReference type="EMBL" id="SOD97000.1"/>
    </source>
</evidence>
<dbReference type="Gene3D" id="3.40.50.2300">
    <property type="match status" value="1"/>
</dbReference>
<gene>
    <name evidence="3" type="ORF">SAMN06269250_5613</name>
</gene>
<dbReference type="InterPro" id="IPR001789">
    <property type="entry name" value="Sig_transdc_resp-reg_receiver"/>
</dbReference>
<sequence length="151" mass="16660">MYLNPRILLLEDNPVDAVELCLALEESVPNVQLAIVNDHPGLIDYLRRIEERSHETPWLIFLSVRFLTPAAKIEALAHLRSYPSHASRPSIPVIAVGSPAELASVQALYESVISAHLIRSDDFQQLVADCQAIATHWFKTAVLPPNASGCT</sequence>
<dbReference type="InterPro" id="IPR011006">
    <property type="entry name" value="CheY-like_superfamily"/>
</dbReference>
<dbReference type="SUPFAM" id="SSF52172">
    <property type="entry name" value="CheY-like"/>
    <property type="match status" value="1"/>
</dbReference>
<evidence type="ECO:0000256" key="1">
    <source>
        <dbReference type="PROSITE-ProRule" id="PRU00169"/>
    </source>
</evidence>
<name>A0A286GNA7_9BACT</name>
<proteinExistence type="predicted"/>
<protein>
    <recommendedName>
        <fullName evidence="2">Response regulatory domain-containing protein</fullName>
    </recommendedName>
</protein>
<dbReference type="PROSITE" id="PS50110">
    <property type="entry name" value="RESPONSE_REGULATORY"/>
    <property type="match status" value="1"/>
</dbReference>
<organism evidence="3 4">
    <name type="scientific">Spirosoma fluviale</name>
    <dbReference type="NCBI Taxonomy" id="1597977"/>
    <lineage>
        <taxon>Bacteria</taxon>
        <taxon>Pseudomonadati</taxon>
        <taxon>Bacteroidota</taxon>
        <taxon>Cytophagia</taxon>
        <taxon>Cytophagales</taxon>
        <taxon>Cytophagaceae</taxon>
        <taxon>Spirosoma</taxon>
    </lineage>
</organism>
<reference evidence="4" key="1">
    <citation type="submission" date="2017-09" db="EMBL/GenBank/DDBJ databases">
        <authorList>
            <person name="Varghese N."/>
            <person name="Submissions S."/>
        </authorList>
    </citation>
    <scope>NUCLEOTIDE SEQUENCE [LARGE SCALE GENOMIC DNA]</scope>
    <source>
        <strain evidence="4">DSM 29961</strain>
    </source>
</reference>
<dbReference type="EMBL" id="OCNH01000006">
    <property type="protein sequence ID" value="SOD97000.1"/>
    <property type="molecule type" value="Genomic_DNA"/>
</dbReference>
<dbReference type="AlphaFoldDB" id="A0A286GNA7"/>
<dbReference type="RefSeq" id="WP_097130420.1">
    <property type="nucleotide sequence ID" value="NZ_OCNH01000006.1"/>
</dbReference>
<accession>A0A286GNA7</accession>
<dbReference type="GO" id="GO:0000160">
    <property type="term" value="P:phosphorelay signal transduction system"/>
    <property type="evidence" value="ECO:0007669"/>
    <property type="project" value="InterPro"/>
</dbReference>
<evidence type="ECO:0000313" key="4">
    <source>
        <dbReference type="Proteomes" id="UP000219452"/>
    </source>
</evidence>
<feature type="domain" description="Response regulatory" evidence="2">
    <location>
        <begin position="6"/>
        <end position="134"/>
    </location>
</feature>